<dbReference type="GO" id="GO:0006281">
    <property type="term" value="P:DNA repair"/>
    <property type="evidence" value="ECO:0007669"/>
    <property type="project" value="InterPro"/>
</dbReference>
<dbReference type="SUPFAM" id="SSF47781">
    <property type="entry name" value="RuvA domain 2-like"/>
    <property type="match status" value="1"/>
</dbReference>
<sequence>MRKILAAIMTLVALGLMTPTALADDTSPASRVSVNINTATVEELASLPGIGEKKAADIIEDRKAHGEYDSVDSLTRVKGIGEATVDGLRDRADI</sequence>
<dbReference type="RefSeq" id="WP_070977740.1">
    <property type="nucleotide sequence ID" value="NZ_CP043420.1"/>
</dbReference>
<dbReference type="InterPro" id="IPR004509">
    <property type="entry name" value="Competence_ComEA_HhH"/>
</dbReference>
<dbReference type="GO" id="GO:0015627">
    <property type="term" value="C:type II protein secretion system complex"/>
    <property type="evidence" value="ECO:0007669"/>
    <property type="project" value="TreeGrafter"/>
</dbReference>
<dbReference type="STRING" id="657387.BH688_06015"/>
<dbReference type="EMBL" id="CP043420">
    <property type="protein sequence ID" value="QEL11395.1"/>
    <property type="molecule type" value="Genomic_DNA"/>
</dbReference>
<proteinExistence type="predicted"/>
<dbReference type="Gene3D" id="1.10.150.320">
    <property type="entry name" value="Photosystem II 12 kDa extrinsic protein"/>
    <property type="match status" value="1"/>
</dbReference>
<protein>
    <submittedName>
        <fullName evidence="1">ComEA family DNA-binding protein</fullName>
    </submittedName>
</protein>
<evidence type="ECO:0000313" key="2">
    <source>
        <dbReference type="Proteomes" id="UP000322553"/>
    </source>
</evidence>
<accession>A0A1S1NZA1</accession>
<dbReference type="PANTHER" id="PTHR21180:SF32">
    <property type="entry name" value="ENDONUCLEASE_EXONUCLEASE_PHOSPHATASE FAMILY DOMAIN-CONTAINING PROTEIN 1"/>
    <property type="match status" value="1"/>
</dbReference>
<dbReference type="OrthoDB" id="7510573at2"/>
<keyword evidence="1" id="KW-0238">DNA-binding</keyword>
<dbReference type="KEGG" id="kuy:FY550_09755"/>
<keyword evidence="2" id="KW-1185">Reference proteome</keyword>
<gene>
    <name evidence="1" type="ORF">FY550_09755</name>
</gene>
<dbReference type="Proteomes" id="UP000322553">
    <property type="component" value="Chromosome"/>
</dbReference>
<dbReference type="AlphaFoldDB" id="A0A1S1NZA1"/>
<dbReference type="GO" id="GO:0015628">
    <property type="term" value="P:protein secretion by the type II secretion system"/>
    <property type="evidence" value="ECO:0007669"/>
    <property type="project" value="TreeGrafter"/>
</dbReference>
<dbReference type="SMART" id="SM00278">
    <property type="entry name" value="HhH1"/>
    <property type="match status" value="2"/>
</dbReference>
<reference evidence="1 2" key="1">
    <citation type="submission" date="2019-08" db="EMBL/GenBank/DDBJ databases">
        <title>Complete genome sequence of Kushneria sp. YCWA18, a halophilic phosphate-solubilizing bacterium isolated from Daqiao saltern in China.</title>
        <authorList>
            <person name="Du G.-X."/>
            <person name="Qu L.-Y."/>
        </authorList>
    </citation>
    <scope>NUCLEOTIDE SEQUENCE [LARGE SCALE GENOMIC DNA]</scope>
    <source>
        <strain evidence="1 2">YCWA18</strain>
    </source>
</reference>
<evidence type="ECO:0000313" key="1">
    <source>
        <dbReference type="EMBL" id="QEL11395.1"/>
    </source>
</evidence>
<organism evidence="1 2">
    <name type="scientific">Kushneria phosphatilytica</name>
    <dbReference type="NCBI Taxonomy" id="657387"/>
    <lineage>
        <taxon>Bacteria</taxon>
        <taxon>Pseudomonadati</taxon>
        <taxon>Pseudomonadota</taxon>
        <taxon>Gammaproteobacteria</taxon>
        <taxon>Oceanospirillales</taxon>
        <taxon>Halomonadaceae</taxon>
        <taxon>Kushneria</taxon>
    </lineage>
</organism>
<dbReference type="GO" id="GO:0003677">
    <property type="term" value="F:DNA binding"/>
    <property type="evidence" value="ECO:0007669"/>
    <property type="project" value="UniProtKB-KW"/>
</dbReference>
<name>A0A1S1NZA1_9GAMM</name>
<dbReference type="NCBIfam" id="TIGR00426">
    <property type="entry name" value="competence protein ComEA helix-hairpin-helix repeat region"/>
    <property type="match status" value="1"/>
</dbReference>
<dbReference type="Pfam" id="PF12836">
    <property type="entry name" value="HHH_3"/>
    <property type="match status" value="1"/>
</dbReference>
<dbReference type="InterPro" id="IPR003583">
    <property type="entry name" value="Hlx-hairpin-Hlx_DNA-bd_motif"/>
</dbReference>
<dbReference type="PANTHER" id="PTHR21180">
    <property type="entry name" value="ENDONUCLEASE/EXONUCLEASE/PHOSPHATASE FAMILY DOMAIN-CONTAINING PROTEIN 1"/>
    <property type="match status" value="1"/>
</dbReference>
<dbReference type="InterPro" id="IPR010994">
    <property type="entry name" value="RuvA_2-like"/>
</dbReference>
<dbReference type="InterPro" id="IPR051675">
    <property type="entry name" value="Endo/Exo/Phosphatase_dom_1"/>
</dbReference>